<accession>A0ABS8UWS9</accession>
<feature type="non-terminal residue" evidence="2">
    <location>
        <position position="111"/>
    </location>
</feature>
<keyword evidence="3" id="KW-1185">Reference proteome</keyword>
<sequence length="111" mass="12019">MTPTSPRKNLLDREGRRRLPESTVGGIAQTVQFESISSSRVSFFSNPSVELFKSALDPDSSSESDIAPHRSTNSFDEAPSDGPVHDNSTTSNSHDESLIDGPTLDINTDPE</sequence>
<dbReference type="EMBL" id="JACEIK010002662">
    <property type="protein sequence ID" value="MCD9638280.1"/>
    <property type="molecule type" value="Genomic_DNA"/>
</dbReference>
<evidence type="ECO:0000313" key="2">
    <source>
        <dbReference type="EMBL" id="MCD9638280.1"/>
    </source>
</evidence>
<reference evidence="2 3" key="1">
    <citation type="journal article" date="2021" name="BMC Genomics">
        <title>Datura genome reveals duplications of psychoactive alkaloid biosynthetic genes and high mutation rate following tissue culture.</title>
        <authorList>
            <person name="Rajewski A."/>
            <person name="Carter-House D."/>
            <person name="Stajich J."/>
            <person name="Litt A."/>
        </authorList>
    </citation>
    <scope>NUCLEOTIDE SEQUENCE [LARGE SCALE GENOMIC DNA]</scope>
    <source>
        <strain evidence="2">AR-01</strain>
    </source>
</reference>
<feature type="region of interest" description="Disordered" evidence="1">
    <location>
        <begin position="55"/>
        <end position="111"/>
    </location>
</feature>
<evidence type="ECO:0000256" key="1">
    <source>
        <dbReference type="SAM" id="MobiDB-lite"/>
    </source>
</evidence>
<name>A0ABS8UWS9_DATST</name>
<organism evidence="2 3">
    <name type="scientific">Datura stramonium</name>
    <name type="common">Jimsonweed</name>
    <name type="synonym">Common thornapple</name>
    <dbReference type="NCBI Taxonomy" id="4076"/>
    <lineage>
        <taxon>Eukaryota</taxon>
        <taxon>Viridiplantae</taxon>
        <taxon>Streptophyta</taxon>
        <taxon>Embryophyta</taxon>
        <taxon>Tracheophyta</taxon>
        <taxon>Spermatophyta</taxon>
        <taxon>Magnoliopsida</taxon>
        <taxon>eudicotyledons</taxon>
        <taxon>Gunneridae</taxon>
        <taxon>Pentapetalae</taxon>
        <taxon>asterids</taxon>
        <taxon>lamiids</taxon>
        <taxon>Solanales</taxon>
        <taxon>Solanaceae</taxon>
        <taxon>Solanoideae</taxon>
        <taxon>Datureae</taxon>
        <taxon>Datura</taxon>
    </lineage>
</organism>
<proteinExistence type="predicted"/>
<feature type="compositionally biased region" description="Basic and acidic residues" evidence="1">
    <location>
        <begin position="9"/>
        <end position="20"/>
    </location>
</feature>
<protein>
    <submittedName>
        <fullName evidence="2">Uncharacterized protein</fullName>
    </submittedName>
</protein>
<gene>
    <name evidence="2" type="ORF">HAX54_022152</name>
</gene>
<feature type="compositionally biased region" description="Polar residues" evidence="1">
    <location>
        <begin position="59"/>
        <end position="75"/>
    </location>
</feature>
<dbReference type="Proteomes" id="UP000823775">
    <property type="component" value="Unassembled WGS sequence"/>
</dbReference>
<evidence type="ECO:0000313" key="3">
    <source>
        <dbReference type="Proteomes" id="UP000823775"/>
    </source>
</evidence>
<feature type="region of interest" description="Disordered" evidence="1">
    <location>
        <begin position="1"/>
        <end position="24"/>
    </location>
</feature>
<comment type="caution">
    <text evidence="2">The sequence shown here is derived from an EMBL/GenBank/DDBJ whole genome shotgun (WGS) entry which is preliminary data.</text>
</comment>